<dbReference type="Proteomes" id="UP001556098">
    <property type="component" value="Unassembled WGS sequence"/>
</dbReference>
<dbReference type="PANTHER" id="PTHR43433:SF8">
    <property type="entry name" value="BIFUNCTIONAL LIPASE_ADENYLATE CYCLASE LIPJ"/>
    <property type="match status" value="1"/>
</dbReference>
<organism evidence="2 3">
    <name type="scientific">Sulfitobacter sediminis</name>
    <dbReference type="NCBI Taxonomy" id="3234186"/>
    <lineage>
        <taxon>Bacteria</taxon>
        <taxon>Pseudomonadati</taxon>
        <taxon>Pseudomonadota</taxon>
        <taxon>Alphaproteobacteria</taxon>
        <taxon>Rhodobacterales</taxon>
        <taxon>Roseobacteraceae</taxon>
        <taxon>Sulfitobacter</taxon>
    </lineage>
</organism>
<dbReference type="Gene3D" id="3.40.50.1820">
    <property type="entry name" value="alpha/beta hydrolase"/>
    <property type="match status" value="1"/>
</dbReference>
<proteinExistence type="predicted"/>
<dbReference type="PANTHER" id="PTHR43433">
    <property type="entry name" value="HYDROLASE, ALPHA/BETA FOLD FAMILY PROTEIN"/>
    <property type="match status" value="1"/>
</dbReference>
<comment type="caution">
    <text evidence="2">The sequence shown here is derived from an EMBL/GenBank/DDBJ whole genome shotgun (WGS) entry which is preliminary data.</text>
</comment>
<dbReference type="InterPro" id="IPR001054">
    <property type="entry name" value="A/G_cyclase"/>
</dbReference>
<dbReference type="InterPro" id="IPR050471">
    <property type="entry name" value="AB_hydrolase"/>
</dbReference>
<dbReference type="Pfam" id="PF00561">
    <property type="entry name" value="Abhydrolase_1"/>
    <property type="match status" value="1"/>
</dbReference>
<dbReference type="SUPFAM" id="SSF55073">
    <property type="entry name" value="Nucleotide cyclase"/>
    <property type="match status" value="1"/>
</dbReference>
<dbReference type="InterPro" id="IPR029787">
    <property type="entry name" value="Nucleotide_cyclase"/>
</dbReference>
<reference evidence="2 3" key="1">
    <citation type="submission" date="2024-07" db="EMBL/GenBank/DDBJ databases">
        <title>Marimonas sp.nov., isolated from tidal-flat sediment.</title>
        <authorList>
            <person name="Jayan J.N."/>
            <person name="Lee S.S."/>
        </authorList>
    </citation>
    <scope>NUCLEOTIDE SEQUENCE [LARGE SCALE GENOMIC DNA]</scope>
    <source>
        <strain evidence="2 3">MJW-29</strain>
    </source>
</reference>
<dbReference type="InterPro" id="IPR029058">
    <property type="entry name" value="AB_hydrolase_fold"/>
</dbReference>
<evidence type="ECO:0000313" key="3">
    <source>
        <dbReference type="Proteomes" id="UP001556098"/>
    </source>
</evidence>
<dbReference type="Pfam" id="PF00211">
    <property type="entry name" value="Guanylate_cyc"/>
    <property type="match status" value="1"/>
</dbReference>
<dbReference type="PRINTS" id="PR00111">
    <property type="entry name" value="ABHYDROLASE"/>
</dbReference>
<dbReference type="PROSITE" id="PS50125">
    <property type="entry name" value="GUANYLATE_CYCLASE_2"/>
    <property type="match status" value="1"/>
</dbReference>
<dbReference type="CDD" id="cd07302">
    <property type="entry name" value="CHD"/>
    <property type="match status" value="1"/>
</dbReference>
<accession>A0ABV3RU40</accession>
<dbReference type="Gene3D" id="3.30.70.1230">
    <property type="entry name" value="Nucleotide cyclase"/>
    <property type="match status" value="1"/>
</dbReference>
<name>A0ABV3RU40_9RHOB</name>
<dbReference type="RefSeq" id="WP_367880173.1">
    <property type="nucleotide sequence ID" value="NZ_JBFNXX010000069.1"/>
</dbReference>
<gene>
    <name evidence="2" type="ORF">AB2B41_23055</name>
</gene>
<keyword evidence="3" id="KW-1185">Reference proteome</keyword>
<sequence length="441" mass="48585">MRPRTQYAKCGDLYIAYQVFGDGPVDLLYAQGWLTNVEYAWESPDYARFLTKLGRFARVIFFDKRGTGMSDRNVGVPTLEERSQDINAVMEAVGSQKVALFGMSEGGAICSYFAATYPQNVSHLILYGSRPRYAWAPDYPAGTTEEEIEASISDLIANWGGAFELDTGAPSVAGDRAAAEWFAAYFRYSASPGAAEQITRMNYMIDYRDLLPAIRTPTLVLHREGDLWCPVECADYLADNISAAQKVILPGDDHLAWYGNQDDILQAVEEFVTGDQSRTVSQRKLLTVVFIDIVGSTDKLSALGDERWKSLVEQMDIMVSRRVGGFAGRRVKHTGDGYMLCFEGPTSAIECAREIRRDLDRLGLQCRTGIHTGECEQIGEDLSGLAVNIAARIMDTSGPQEITVSQTVKDLVVGSDTKFGSAGDKELKGVPGRWSLHRVAS</sequence>
<dbReference type="InterPro" id="IPR000073">
    <property type="entry name" value="AB_hydrolase_1"/>
</dbReference>
<evidence type="ECO:0000313" key="2">
    <source>
        <dbReference type="EMBL" id="MEW9922485.1"/>
    </source>
</evidence>
<dbReference type="SUPFAM" id="SSF53474">
    <property type="entry name" value="alpha/beta-Hydrolases"/>
    <property type="match status" value="1"/>
</dbReference>
<dbReference type="EMBL" id="JBFNXX010000069">
    <property type="protein sequence ID" value="MEW9922485.1"/>
    <property type="molecule type" value="Genomic_DNA"/>
</dbReference>
<protein>
    <submittedName>
        <fullName evidence="2">Adenylate/guanylate cyclase domain-containing protein</fullName>
    </submittedName>
</protein>
<dbReference type="SMART" id="SM00044">
    <property type="entry name" value="CYCc"/>
    <property type="match status" value="1"/>
</dbReference>
<evidence type="ECO:0000259" key="1">
    <source>
        <dbReference type="PROSITE" id="PS50125"/>
    </source>
</evidence>
<feature type="domain" description="Guanylate cyclase" evidence="1">
    <location>
        <begin position="287"/>
        <end position="394"/>
    </location>
</feature>